<accession>A0A8X7BQ38</accession>
<gene>
    <name evidence="1" type="primary">AVEN_193665_1</name>
    <name evidence="1" type="ORF">TNIN_65021</name>
</gene>
<dbReference type="EMBL" id="BMAV01001252">
    <property type="protein sequence ID" value="GFY39198.1"/>
    <property type="molecule type" value="Genomic_DNA"/>
</dbReference>
<evidence type="ECO:0000313" key="2">
    <source>
        <dbReference type="Proteomes" id="UP000886998"/>
    </source>
</evidence>
<keyword evidence="2" id="KW-1185">Reference proteome</keyword>
<proteinExistence type="predicted"/>
<dbReference type="Proteomes" id="UP000886998">
    <property type="component" value="Unassembled WGS sequence"/>
</dbReference>
<comment type="caution">
    <text evidence="1">The sequence shown here is derived from an EMBL/GenBank/DDBJ whole genome shotgun (WGS) entry which is preliminary data.</text>
</comment>
<sequence>MVMRNAATESSKTDFPALYDELETKIRALESLGGHRTSYVLTGKQGAFDKCNVECDTLLNVISLLIKQLSVNELWNLENIGIFDPIQKLNEKNIWNACVKCRRFKSKSPMADPVSLPSDRVKDAAVFEVVGVDLSDPLYVARGDKVWIVLYTCAIYRALHLE</sequence>
<name>A0A8X7BQ38_9ARAC</name>
<dbReference type="OrthoDB" id="6431442at2759"/>
<protein>
    <submittedName>
        <fullName evidence="1">Integrase catalytic domain-containing protein</fullName>
    </submittedName>
</protein>
<evidence type="ECO:0000313" key="1">
    <source>
        <dbReference type="EMBL" id="GFY39198.1"/>
    </source>
</evidence>
<reference evidence="1" key="1">
    <citation type="submission" date="2020-08" db="EMBL/GenBank/DDBJ databases">
        <title>Multicomponent nature underlies the extraordinary mechanical properties of spider dragline silk.</title>
        <authorList>
            <person name="Kono N."/>
            <person name="Nakamura H."/>
            <person name="Mori M."/>
            <person name="Yoshida Y."/>
            <person name="Ohtoshi R."/>
            <person name="Malay A.D."/>
            <person name="Moran D.A.P."/>
            <person name="Tomita M."/>
            <person name="Numata K."/>
            <person name="Arakawa K."/>
        </authorList>
    </citation>
    <scope>NUCLEOTIDE SEQUENCE</scope>
</reference>
<organism evidence="1 2">
    <name type="scientific">Trichonephila inaurata madagascariensis</name>
    <dbReference type="NCBI Taxonomy" id="2747483"/>
    <lineage>
        <taxon>Eukaryota</taxon>
        <taxon>Metazoa</taxon>
        <taxon>Ecdysozoa</taxon>
        <taxon>Arthropoda</taxon>
        <taxon>Chelicerata</taxon>
        <taxon>Arachnida</taxon>
        <taxon>Araneae</taxon>
        <taxon>Araneomorphae</taxon>
        <taxon>Entelegynae</taxon>
        <taxon>Araneoidea</taxon>
        <taxon>Nephilidae</taxon>
        <taxon>Trichonephila</taxon>
        <taxon>Trichonephila inaurata</taxon>
    </lineage>
</organism>
<dbReference type="AlphaFoldDB" id="A0A8X7BQ38"/>